<dbReference type="EMBL" id="QRHO01000048">
    <property type="protein sequence ID" value="RHF79411.1"/>
    <property type="molecule type" value="Genomic_DNA"/>
</dbReference>
<sequence>MVNIAMQIKLNKISQIPAEIFKKLCKDHRFEPTFWDIFKYLLMRCAHFSMLLMRMKPINFIFSKSMYIVSEYQSTSRHQFEQYFNFVQQLTLPVVETRGFTTVLIKR</sequence>
<comment type="caution">
    <text evidence="1">The sequence shown here is derived from an EMBL/GenBank/DDBJ whole genome shotgun (WGS) entry which is preliminary data.</text>
</comment>
<dbReference type="Proteomes" id="UP000284579">
    <property type="component" value="Unassembled WGS sequence"/>
</dbReference>
<reference evidence="1 2" key="1">
    <citation type="submission" date="2018-08" db="EMBL/GenBank/DDBJ databases">
        <title>A genome reference for cultivated species of the human gut microbiota.</title>
        <authorList>
            <person name="Zou Y."/>
            <person name="Xue W."/>
            <person name="Luo G."/>
        </authorList>
    </citation>
    <scope>NUCLEOTIDE SEQUENCE [LARGE SCALE GENOMIC DNA]</scope>
    <source>
        <strain evidence="1 2">AM23-3</strain>
    </source>
</reference>
<protein>
    <submittedName>
        <fullName evidence="1">Uncharacterized protein</fullName>
    </submittedName>
</protein>
<name>A0A414QF55_9FIRM</name>
<accession>A0A414QF55</accession>
<evidence type="ECO:0000313" key="1">
    <source>
        <dbReference type="EMBL" id="RHF79411.1"/>
    </source>
</evidence>
<gene>
    <name evidence="1" type="ORF">DW656_16805</name>
</gene>
<dbReference type="AlphaFoldDB" id="A0A414QF55"/>
<organism evidence="1 2">
    <name type="scientific">Coprococcus comes</name>
    <dbReference type="NCBI Taxonomy" id="410072"/>
    <lineage>
        <taxon>Bacteria</taxon>
        <taxon>Bacillati</taxon>
        <taxon>Bacillota</taxon>
        <taxon>Clostridia</taxon>
        <taxon>Lachnospirales</taxon>
        <taxon>Lachnospiraceae</taxon>
        <taxon>Coprococcus</taxon>
    </lineage>
</organism>
<proteinExistence type="predicted"/>
<evidence type="ECO:0000313" key="2">
    <source>
        <dbReference type="Proteomes" id="UP000284579"/>
    </source>
</evidence>